<keyword evidence="3" id="KW-1185">Reference proteome</keyword>
<dbReference type="Proteomes" id="UP000272771">
    <property type="component" value="Chromosome"/>
</dbReference>
<dbReference type="OrthoDB" id="5496259at2"/>
<organism evidence="2 3">
    <name type="scientific">Neisseria weaveri</name>
    <dbReference type="NCBI Taxonomy" id="28091"/>
    <lineage>
        <taxon>Bacteria</taxon>
        <taxon>Pseudomonadati</taxon>
        <taxon>Pseudomonadota</taxon>
        <taxon>Betaproteobacteria</taxon>
        <taxon>Neisseriales</taxon>
        <taxon>Neisseriaceae</taxon>
        <taxon>Neisseria</taxon>
    </lineage>
</organism>
<sequence>MMKQKYTKNVIAPCKDKTAMSGFSLIEFLIASALSVIVLIAVGTGYLSSRKLNDGTNSRLAVQQDLRHASNMIVRDAHMAGLFGCFNMSSRMRADIVDNQSSAQEAFRLAGSTDYLIPVKEIPAGQFSVSGFIPNSPVLVFRYGVGTGSINNLTEDIPDNAPLVYGNCNKLVRPAADGTAGVDLQTVSAALGATGQIHDISVMRYVVHAYATGTVGGQPGLYRFRLENGNRWGSPQLLMKPKEIPPSIRTSNDEDRILEMSMEYVYVSNCPDGHGLSERFEYTTTLKNSISGATTSTVPANQTASPAMVSITIKEKENGIETKDTFIYNIDASLKGGNVCAERTF</sequence>
<dbReference type="RefSeq" id="WP_004283368.1">
    <property type="nucleotide sequence ID" value="NZ_CAUJRG010000008.1"/>
</dbReference>
<evidence type="ECO:0000256" key="1">
    <source>
        <dbReference type="SAM" id="Phobius"/>
    </source>
</evidence>
<proteinExistence type="predicted"/>
<name>A0A3S5CB23_9NEIS</name>
<evidence type="ECO:0000313" key="3">
    <source>
        <dbReference type="Proteomes" id="UP000272771"/>
    </source>
</evidence>
<keyword evidence="1" id="KW-0472">Membrane</keyword>
<evidence type="ECO:0000313" key="2">
    <source>
        <dbReference type="EMBL" id="VEJ52142.1"/>
    </source>
</evidence>
<dbReference type="STRING" id="28091.SAMEA3174300_00623"/>
<keyword evidence="1" id="KW-0812">Transmembrane</keyword>
<gene>
    <name evidence="2" type="primary">pilJ</name>
    <name evidence="2" type="ORF">NCTC12742_02056</name>
</gene>
<protein>
    <submittedName>
        <fullName evidence="2">Type IV pilus biogenesis protein PilJ</fullName>
    </submittedName>
</protein>
<dbReference type="AlphaFoldDB" id="A0A3S5CB23"/>
<reference evidence="2 3" key="1">
    <citation type="submission" date="2018-12" db="EMBL/GenBank/DDBJ databases">
        <authorList>
            <consortium name="Pathogen Informatics"/>
        </authorList>
    </citation>
    <scope>NUCLEOTIDE SEQUENCE [LARGE SCALE GENOMIC DNA]</scope>
    <source>
        <strain evidence="2 3">NCTC12742</strain>
    </source>
</reference>
<keyword evidence="1" id="KW-1133">Transmembrane helix</keyword>
<dbReference type="PROSITE" id="PS00409">
    <property type="entry name" value="PROKAR_NTER_METHYL"/>
    <property type="match status" value="1"/>
</dbReference>
<dbReference type="EMBL" id="LR134533">
    <property type="protein sequence ID" value="VEJ52142.1"/>
    <property type="molecule type" value="Genomic_DNA"/>
</dbReference>
<accession>A0A3S5CB23</accession>
<feature type="transmembrane region" description="Helical" evidence="1">
    <location>
        <begin position="25"/>
        <end position="47"/>
    </location>
</feature>
<dbReference type="InterPro" id="IPR012902">
    <property type="entry name" value="N_methyl_site"/>
</dbReference>